<evidence type="ECO:0000313" key="3">
    <source>
        <dbReference type="Proteomes" id="UP000242188"/>
    </source>
</evidence>
<accession>A0A210QIF4</accession>
<dbReference type="Pfam" id="PF25794">
    <property type="entry name" value="SACS"/>
    <property type="match status" value="3"/>
</dbReference>
<dbReference type="InterPro" id="IPR052972">
    <property type="entry name" value="Sacsin_chaperone_reg"/>
</dbReference>
<dbReference type="EMBL" id="NEDP02003507">
    <property type="protein sequence ID" value="OWF48527.1"/>
    <property type="molecule type" value="Genomic_DNA"/>
</dbReference>
<sequence>MTDNPVIISGDKLLIIDPFRTKNKLGNDCHTLKFKKLQKTVQKKRHYKQAVVAMETLYGHCGFTKESLKNEYHGTLFWFPLRRSASKLSTKVFNHRDVKELITMFKKEAPCLPLFLKNITQVSFHNKDELISSFSVTCSVEEKKERTSFNLKFAACKGRSPDNDMKAIFPVNVTVKDGKEVKTQRWVVCNYVKGLNSLSGDLRTLTEDTQLSYSPFVGIAAPIDNRSDATFHGHVFCFLPLPSTGENYTGLPVHINGFFALSQDRHHVKWPTDNQPEREDEAQRWNRFLCEEVIVAAYTDTLDYMKKRTVRQNCMEADNLVYKILPSRQNVRPNWNTIVDPLYRSLKTKDVFYTKNNGRKWVQSKDAIFSILKWNEDKSINVRETEQCIVDLLLDCQRNVVNVPSHVADMFPDVARITPKFLRNVMRERPIYTRYPSEHKLVLLQFILADRRYSDLSDLQLLPLEDETFRSFDNGYPNYICTKDEMKIFPGIEQNFVKLDIAQTILSHLNEMQTEGIFDLRNLNHEEFPSLLKETLSANGKLGENGCFGIITSHITMKWLDKGFGYIRQHEIPLEKVENMFLVPVIDDSRSKNNLKLMPLKGRYVVANCDRMNRLDQTLSNALSNLTFTVLEHIPKGETHIELMGTYCKYPDLEGIFELLEGLHDDCKGSRQSLDTTALHFNKRSNHKEKAALLNFLSKDCKVTSQKVDNIIRQLDIFPETSNVDNDVKYTSISKNERIACRNCIPVKYHAPLLHLKIPQKNLAERLGATEVSEGKIVEEILRAMVNSSTGYKRPSIERFMKYVLENLITFGVNQTRILDLGSRIEFIEISTAMEINEVAPIGRFFDHTDRNLQELFHFDKSKLLPTNYQEKALEPALRKFGLKSEKDVKPEDVHHLVQILDRECRKKEHVDKKKINKCSLQVMKLLEKMASKSRNNLDSFHLEGYRWITFIRNRPSHYPDILPWYGDQFESLLCSPEDILSNKHESLSASVKCIVETPNHPYLAERYGWTKPPSVEICLLQLEAVKKVFCIKHKATLMFMIKCIYQQLSNHIESSVERLKLPLERLKAQAVVCTGEEFRLPEEVFISFPKNGNIDLKAFMHKLPVEFSEFSAMFVFLGSTAELTVSSFKSILTTIKTTTRTPTTKRDRKIAIRILKCIASLKDTDTSLNGVLVPVKSDKASLDLYPVEECTYCTIKESSLFADIDVDSNVRYVHSDVSAELAESLGIQSFTRKYMSDGGMEEMYSACGQSEPLTTRLKHVLENYPDGLAVLKELVQNADDAGAQHICFLYDERQNKNARTGLIDENMAKCQGPALWAYNNAEFTEVDFQNIVKLGGETKKGTKTKIGKFGLGFCAVYNLTDVPSFLSGSSLVILDPHTTYLGKAIKDKSSPGIRLNFTEKSSGILKLRRNQFRPYNKIFGCDLSGDIFPLKFEGTLFRLPLRTKEQALKSAIKCTPYCRDDMVTLLHLLKDCAGSLLTFTQNIKEIKLFHLPEDSEDPANDIQLIFSTDKTVSKTHPIFTNPADVNVMKEVEKACGTKQAFTYIERISVKMHMPKNRFLSVERSYVKSSPWLVAWASGTGRVLLEHSVRLESEGALPLGSIAVSLKKKSLGFTAVPFPYREKLPGFYNTSHLFCFLPLPVECKTPVHINGCFAVSSDRKDLVKRTSDEKGETTSQTWNRMLMSDAVCNAYVSMLTSLDQFGVSSEHYSLLWPIIKENEKYEGKAYLAEAFCKKVISGDHRVFYRTRGRWASFRDCVFLDNGFRHNKKVGSIAFETLQRFYQGANIPMDMSEPLYQQFCTAGCKEELGQQTMTMKTFYEEIVFPNINQIDGKKRDALVIFILKDDQHHLHQLLKSNPCIPVRPDDRLRLPRELVRPKSKVSALFCNGDGRYPSDVNQLFCSESILDILVELGMMDKTLSGELILERATSIAELSDPKEALRRCRKLLAYLDREQHNCGQIINVLSSIAFIPSLQKPSHWPLSWVSTSSDEGKVKFCPPNQMFFPSQMYQIACSQLIADTEGLNSELKVKTLLQLLGVRVNVSHNDVEAQLLAISKVRCDDLSNMQRSTLHSICHSVYEYLDSSQNKLLRKYDDLPIIWMSNRLIPPSHATLDTFDGIDCTPAIYQLGKSEVTKYTHFLKCVGVQETLTKENVISALAKVQKDNNKSQRLKNVKLTVNLLQFLVLVCERIGSKLGSDEKSRIFVPDDANVFRLADELCVDDGYTFKREHVMHFVNKKISEDISKLLDIKSKRVKHLNSIKGSMPFGQKEELVKRLKGILEGYPRDEAILYELLQNADDAGAKEIMFIQDMRQHEAKKGIFGKTWSAIQGPALCVFNDSCFTTEDLQGICKLGEGSKSQDPTKTGQFGIGFNVVYHLTDAPSFITRGLTTPKKGTFCMFDLHCKFCPVAEDNPGLQLPDLKDLEETYPGVYECYLQKEFPREQGTWFRFPLRNEQMARESLICNKPMHSELLKELLQQFRENMKKCLLFLRNIRKISLWEIDNQGNIIKNYTVESSLERNDERNLGKFCHKCDTLTKALHDRSVDLQNIEMQTVKYIMTIQEHSPQPERWIIAQTFGLDSKAKLPDSVSTAFQYGDIALTPKGAVALPYTSQDRDRDAGARTEAEYDEKRLNTPFPKYHDRQGVVQLSPAGSSSEKSKAEGQAFCFLPLPLKTGLPIHMNGHFALVQTRGSLWEKSHRGDWNRLLFKTAISNSYVLAVEYLRDTVFGNGRERFTMDDNKSSLEKYHQVFPRYGKGKNDLIKCMITSFFSILYEKESTVFPVLSQNASQIWWVALQKKHEFYAYFDNLRDQFQPASEPNTYRFRIQSKKEAEENIIRAAKEAHQLSDTLKGIGMKLLESPLWIFESMVQALQKADNVCGDQFMSEKHLVHPYIVIQFLRTDTTSPDACLLKHINCRVMKTPVKSIENIVCLLRYCLKDLNNFVKHIEQLPLLVTNDAILRRFSPKQPVFLSLFCDLLLKSAREFVHGNLVTLLPATQLQNGQCLKSLDLNSFFTNATPQFRHGHTVRTDTNTVG</sequence>
<dbReference type="SUPFAM" id="SSF55874">
    <property type="entry name" value="ATPase domain of HSP90 chaperone/DNA topoisomerase II/histidine kinase"/>
    <property type="match status" value="2"/>
</dbReference>
<comment type="caution">
    <text evidence="2">The sequence shown here is derived from an EMBL/GenBank/DDBJ whole genome shotgun (WGS) entry which is preliminary data.</text>
</comment>
<reference evidence="2 3" key="1">
    <citation type="journal article" date="2017" name="Nat. Ecol. Evol.">
        <title>Scallop genome provides insights into evolution of bilaterian karyotype and development.</title>
        <authorList>
            <person name="Wang S."/>
            <person name="Zhang J."/>
            <person name="Jiao W."/>
            <person name="Li J."/>
            <person name="Xun X."/>
            <person name="Sun Y."/>
            <person name="Guo X."/>
            <person name="Huan P."/>
            <person name="Dong B."/>
            <person name="Zhang L."/>
            <person name="Hu X."/>
            <person name="Sun X."/>
            <person name="Wang J."/>
            <person name="Zhao C."/>
            <person name="Wang Y."/>
            <person name="Wang D."/>
            <person name="Huang X."/>
            <person name="Wang R."/>
            <person name="Lv J."/>
            <person name="Li Y."/>
            <person name="Zhang Z."/>
            <person name="Liu B."/>
            <person name="Lu W."/>
            <person name="Hui Y."/>
            <person name="Liang J."/>
            <person name="Zhou Z."/>
            <person name="Hou R."/>
            <person name="Li X."/>
            <person name="Liu Y."/>
            <person name="Li H."/>
            <person name="Ning X."/>
            <person name="Lin Y."/>
            <person name="Zhao L."/>
            <person name="Xing Q."/>
            <person name="Dou J."/>
            <person name="Li Y."/>
            <person name="Mao J."/>
            <person name="Guo H."/>
            <person name="Dou H."/>
            <person name="Li T."/>
            <person name="Mu C."/>
            <person name="Jiang W."/>
            <person name="Fu Q."/>
            <person name="Fu X."/>
            <person name="Miao Y."/>
            <person name="Liu J."/>
            <person name="Yu Q."/>
            <person name="Li R."/>
            <person name="Liao H."/>
            <person name="Li X."/>
            <person name="Kong Y."/>
            <person name="Jiang Z."/>
            <person name="Chourrout D."/>
            <person name="Li R."/>
            <person name="Bao Z."/>
        </authorList>
    </citation>
    <scope>NUCLEOTIDE SEQUENCE [LARGE SCALE GENOMIC DNA]</scope>
    <source>
        <strain evidence="2 3">PY_sf001</strain>
    </source>
</reference>
<feature type="domain" description="Sacsin/Nov" evidence="1">
    <location>
        <begin position="2267"/>
        <end position="2504"/>
    </location>
</feature>
<feature type="domain" description="Sacsin/Nov" evidence="1">
    <location>
        <begin position="1252"/>
        <end position="1501"/>
    </location>
</feature>
<dbReference type="Proteomes" id="UP000242188">
    <property type="component" value="Unassembled WGS sequence"/>
</dbReference>
<dbReference type="InterPro" id="IPR058210">
    <property type="entry name" value="SACS/Nov_dom"/>
</dbReference>
<name>A0A210QIF4_MIZYE</name>
<feature type="domain" description="Sacsin/Nov" evidence="1">
    <location>
        <begin position="1"/>
        <end position="129"/>
    </location>
</feature>
<dbReference type="STRING" id="6573.A0A210QIF4"/>
<keyword evidence="3" id="KW-1185">Reference proteome</keyword>
<dbReference type="Gene3D" id="3.30.565.10">
    <property type="entry name" value="Histidine kinase-like ATPase, C-terminal domain"/>
    <property type="match status" value="1"/>
</dbReference>
<organism evidence="2 3">
    <name type="scientific">Mizuhopecten yessoensis</name>
    <name type="common">Japanese scallop</name>
    <name type="synonym">Patinopecten yessoensis</name>
    <dbReference type="NCBI Taxonomy" id="6573"/>
    <lineage>
        <taxon>Eukaryota</taxon>
        <taxon>Metazoa</taxon>
        <taxon>Spiralia</taxon>
        <taxon>Lophotrochozoa</taxon>
        <taxon>Mollusca</taxon>
        <taxon>Bivalvia</taxon>
        <taxon>Autobranchia</taxon>
        <taxon>Pteriomorphia</taxon>
        <taxon>Pectinida</taxon>
        <taxon>Pectinoidea</taxon>
        <taxon>Pectinidae</taxon>
        <taxon>Mizuhopecten</taxon>
    </lineage>
</organism>
<evidence type="ECO:0000313" key="2">
    <source>
        <dbReference type="EMBL" id="OWF48527.1"/>
    </source>
</evidence>
<dbReference type="OrthoDB" id="6160039at2759"/>
<dbReference type="PANTHER" id="PTHR15600">
    <property type="entry name" value="SACSIN"/>
    <property type="match status" value="1"/>
</dbReference>
<proteinExistence type="predicted"/>
<dbReference type="GO" id="GO:0030544">
    <property type="term" value="F:Hsp70 protein binding"/>
    <property type="evidence" value="ECO:0007669"/>
    <property type="project" value="TreeGrafter"/>
</dbReference>
<dbReference type="PANTHER" id="PTHR15600:SF42">
    <property type="entry name" value="SACSIN"/>
    <property type="match status" value="1"/>
</dbReference>
<dbReference type="InterPro" id="IPR036890">
    <property type="entry name" value="HATPase_C_sf"/>
</dbReference>
<evidence type="ECO:0000259" key="1">
    <source>
        <dbReference type="Pfam" id="PF25794"/>
    </source>
</evidence>
<protein>
    <submittedName>
        <fullName evidence="2">Sacsin</fullName>
    </submittedName>
</protein>
<dbReference type="NCBIfam" id="NF047352">
    <property type="entry name" value="P_loop_sacsin"/>
    <property type="match status" value="2"/>
</dbReference>
<gene>
    <name evidence="2" type="ORF">KP79_PYT15531</name>
</gene>